<evidence type="ECO:0000256" key="6">
    <source>
        <dbReference type="HAMAP-Rule" id="MF_00073"/>
    </source>
</evidence>
<dbReference type="HAMAP" id="MF_00073">
    <property type="entry name" value="NusB"/>
    <property type="match status" value="1"/>
</dbReference>
<evidence type="ECO:0000313" key="9">
    <source>
        <dbReference type="Proteomes" id="UP000505077"/>
    </source>
</evidence>
<dbReference type="InterPro" id="IPR035926">
    <property type="entry name" value="NusB-like_sf"/>
</dbReference>
<dbReference type="GO" id="GO:0005829">
    <property type="term" value="C:cytosol"/>
    <property type="evidence" value="ECO:0007669"/>
    <property type="project" value="TreeGrafter"/>
</dbReference>
<keyword evidence="3 6" id="KW-0694">RNA-binding</keyword>
<evidence type="ECO:0000313" key="8">
    <source>
        <dbReference type="EMBL" id="GFH62622.1"/>
    </source>
</evidence>
<dbReference type="GO" id="GO:0031564">
    <property type="term" value="P:transcription antitermination"/>
    <property type="evidence" value="ECO:0007669"/>
    <property type="project" value="UniProtKB-KW"/>
</dbReference>
<evidence type="ECO:0000256" key="4">
    <source>
        <dbReference type="ARBA" id="ARBA00023015"/>
    </source>
</evidence>
<organism evidence="8 9">
    <name type="scientific">Candidatus Desulfovibrio kirbyi</name>
    <dbReference type="NCBI Taxonomy" id="2696086"/>
    <lineage>
        <taxon>Bacteria</taxon>
        <taxon>Pseudomonadati</taxon>
        <taxon>Thermodesulfobacteriota</taxon>
        <taxon>Desulfovibrionia</taxon>
        <taxon>Desulfovibrionales</taxon>
        <taxon>Desulfovibrionaceae</taxon>
        <taxon>Desulfovibrio</taxon>
    </lineage>
</organism>
<dbReference type="GO" id="GO:0006353">
    <property type="term" value="P:DNA-templated transcription termination"/>
    <property type="evidence" value="ECO:0007669"/>
    <property type="project" value="UniProtKB-UniRule"/>
</dbReference>
<dbReference type="Pfam" id="PF01029">
    <property type="entry name" value="NusB"/>
    <property type="match status" value="1"/>
</dbReference>
<reference evidence="8 9" key="1">
    <citation type="journal article" date="2020" name="ISME J.">
        <title>Parallel Reductive Genome Evolution in Desulfovibrio Ectosymbionts Independently Acquired by Trichonympha Protists in the Termite Gut.</title>
        <authorList>
            <person name="Takeuchi M."/>
            <person name="Kuwahara H."/>
            <person name="Murakami T."/>
            <person name="Takahashi K."/>
            <person name="Kajitani R."/>
            <person name="Toyoda A."/>
            <person name="Itoh T."/>
            <person name="Ohkuma M."/>
            <person name="Hongoh Y."/>
        </authorList>
    </citation>
    <scope>NUCLEOTIDE SEQUENCE [LARGE SCALE GENOMIC DNA]</scope>
    <source>
        <strain evidence="8">ZnDsv-02</strain>
    </source>
</reference>
<dbReference type="SUPFAM" id="SSF48013">
    <property type="entry name" value="NusB-like"/>
    <property type="match status" value="1"/>
</dbReference>
<name>A0A6L2R595_9BACT</name>
<evidence type="ECO:0000256" key="3">
    <source>
        <dbReference type="ARBA" id="ARBA00022884"/>
    </source>
</evidence>
<dbReference type="PANTHER" id="PTHR11078">
    <property type="entry name" value="N UTILIZATION SUBSTANCE PROTEIN B-RELATED"/>
    <property type="match status" value="1"/>
</dbReference>
<sequence length="150" mass="16624">MPEKKRRAEREMAFQALYGISFASVSGSGELRQAFARSLNASGKNTGATPTNFAWELVEGVWNACDKLDNIITLYSHNWRIDRMGRVELTLLRLALFEILFRHDVPPRMALTEALGLIRQFGAHDAKSFVSGILDAVINAVENGELTGAD</sequence>
<keyword evidence="4 6" id="KW-0805">Transcription regulation</keyword>
<accession>A0A6L2R595</accession>
<dbReference type="EMBL" id="BLLL01000003">
    <property type="protein sequence ID" value="GFH62622.1"/>
    <property type="molecule type" value="Genomic_DNA"/>
</dbReference>
<dbReference type="NCBIfam" id="TIGR01951">
    <property type="entry name" value="nusB"/>
    <property type="match status" value="1"/>
</dbReference>
<dbReference type="Gene3D" id="1.10.940.10">
    <property type="entry name" value="NusB-like"/>
    <property type="match status" value="1"/>
</dbReference>
<keyword evidence="5 6" id="KW-0804">Transcription</keyword>
<dbReference type="GO" id="GO:0003723">
    <property type="term" value="F:RNA binding"/>
    <property type="evidence" value="ECO:0007669"/>
    <property type="project" value="UniProtKB-UniRule"/>
</dbReference>
<evidence type="ECO:0000256" key="1">
    <source>
        <dbReference type="ARBA" id="ARBA00005952"/>
    </source>
</evidence>
<dbReference type="Proteomes" id="UP000505077">
    <property type="component" value="Unassembled WGS sequence"/>
</dbReference>
<evidence type="ECO:0000256" key="5">
    <source>
        <dbReference type="ARBA" id="ARBA00023163"/>
    </source>
</evidence>
<dbReference type="PANTHER" id="PTHR11078:SF3">
    <property type="entry name" value="ANTITERMINATION NUSB DOMAIN-CONTAINING PROTEIN"/>
    <property type="match status" value="1"/>
</dbReference>
<protein>
    <recommendedName>
        <fullName evidence="6">Transcription antitermination protein NusB</fullName>
    </recommendedName>
    <alternativeName>
        <fullName evidence="6">Antitermination factor NusB</fullName>
    </alternativeName>
</protein>
<keyword evidence="2 6" id="KW-0889">Transcription antitermination</keyword>
<dbReference type="InterPro" id="IPR006027">
    <property type="entry name" value="NusB_RsmB_TIM44"/>
</dbReference>
<evidence type="ECO:0000256" key="2">
    <source>
        <dbReference type="ARBA" id="ARBA00022814"/>
    </source>
</evidence>
<proteinExistence type="inferred from homology"/>
<feature type="domain" description="NusB/RsmB/TIM44" evidence="7">
    <location>
        <begin position="8"/>
        <end position="138"/>
    </location>
</feature>
<gene>
    <name evidence="6 8" type="primary">nusB</name>
    <name evidence="8" type="ORF">ZNDK_0393</name>
</gene>
<dbReference type="InterPro" id="IPR011605">
    <property type="entry name" value="NusB_fam"/>
</dbReference>
<dbReference type="AlphaFoldDB" id="A0A6L2R595"/>
<comment type="function">
    <text evidence="6">Involved in transcription antitermination. Required for transcription of ribosomal RNA (rRNA) genes. Binds specifically to the boxA antiterminator sequence of the ribosomal RNA (rrn) operons.</text>
</comment>
<comment type="similarity">
    <text evidence="1 6">Belongs to the NusB family.</text>
</comment>
<comment type="caution">
    <text evidence="8">The sequence shown here is derived from an EMBL/GenBank/DDBJ whole genome shotgun (WGS) entry which is preliminary data.</text>
</comment>
<evidence type="ECO:0000259" key="7">
    <source>
        <dbReference type="Pfam" id="PF01029"/>
    </source>
</evidence>